<reference evidence="1 2" key="1">
    <citation type="journal article" date="2010" name="J. Bacteriol.">
        <title>Brochothrix thermosphacta bacteriophages feature heterogeneous and highly mosaic genomes and utilize unique prophage insertion sites.</title>
        <authorList>
            <person name="Kilcher S."/>
            <person name="Loessner M.J."/>
            <person name="Klumpp J."/>
        </authorList>
    </citation>
    <scope>NUCLEOTIDE SEQUENCE [LARGE SCALE GENOMIC DNA]</scope>
</reference>
<accession>D9J0G8</accession>
<organism evidence="1 2">
    <name type="scientific">Brochothrix phage A9</name>
    <dbReference type="NCBI Taxonomy" id="857312"/>
    <lineage>
        <taxon>Viruses</taxon>
        <taxon>Duplodnaviria</taxon>
        <taxon>Heunggongvirae</taxon>
        <taxon>Uroviricota</taxon>
        <taxon>Caudoviricetes</taxon>
        <taxon>Herelleviridae</taxon>
        <taxon>Klumppvirus</taxon>
        <taxon>Klumppvirus A9</taxon>
    </lineage>
</organism>
<evidence type="ECO:0000313" key="2">
    <source>
        <dbReference type="Proteomes" id="UP000000331"/>
    </source>
</evidence>
<sequence>MNSTHEEYEKLGYILEMVGCFDEVNNYDYDDYAIIGELIHKLYYQLEKVFEGDGNGGMRYQYHTDMYNDTELMQEQWQAVLTGLTFVNREEAIKAYLQGDVEVYLAYYDNTTSLVESFEQLDNHTELYGVK</sequence>
<protein>
    <submittedName>
        <fullName evidence="1">Gp21</fullName>
    </submittedName>
</protein>
<dbReference type="KEGG" id="vg:10359059"/>
<evidence type="ECO:0000313" key="1">
    <source>
        <dbReference type="EMBL" id="ADJ53063.1"/>
    </source>
</evidence>
<dbReference type="EMBL" id="HM242243">
    <property type="protein sequence ID" value="ADJ53063.1"/>
    <property type="molecule type" value="Genomic_DNA"/>
</dbReference>
<dbReference type="Proteomes" id="UP000000331">
    <property type="component" value="Segment"/>
</dbReference>
<name>D9J0G8_9CAUD</name>
<dbReference type="GeneID" id="10359059"/>
<keyword evidence="2" id="KW-1185">Reference proteome</keyword>
<proteinExistence type="predicted"/>
<dbReference type="RefSeq" id="YP_004301354.1">
    <property type="nucleotide sequence ID" value="NC_015253.1"/>
</dbReference>